<sequence>MDCLVIIAVIWAMLYCFIQFAKKEYVEEEYLAILSDVEGRLEWAHTRRFFPFGMKAQLEVTSNLLGKAKNHWGKHQWQQAYRSIAQSQEAMNKAQCLYIQALDMR</sequence>
<gene>
    <name evidence="1" type="ORF">SAMN05660330_01028</name>
</gene>
<accession>A0A1H0MFG9</accession>
<name>A0A1H0MFG9_9BACT</name>
<dbReference type="EMBL" id="FNJI01000006">
    <property type="protein sequence ID" value="SDO79183.1"/>
    <property type="molecule type" value="Genomic_DNA"/>
</dbReference>
<protein>
    <submittedName>
        <fullName evidence="1">Uncharacterized protein</fullName>
    </submittedName>
</protein>
<dbReference type="RefSeq" id="WP_092220462.1">
    <property type="nucleotide sequence ID" value="NZ_FNJI01000006.1"/>
</dbReference>
<reference evidence="1 2" key="1">
    <citation type="submission" date="2016-10" db="EMBL/GenBank/DDBJ databases">
        <authorList>
            <person name="de Groot N.N."/>
        </authorList>
    </citation>
    <scope>NUCLEOTIDE SEQUENCE [LARGE SCALE GENOMIC DNA]</scope>
    <source>
        <strain evidence="1 2">DSM 12130</strain>
    </source>
</reference>
<proteinExistence type="predicted"/>
<dbReference type="Proteomes" id="UP000199073">
    <property type="component" value="Unassembled WGS sequence"/>
</dbReference>
<evidence type="ECO:0000313" key="1">
    <source>
        <dbReference type="EMBL" id="SDO79183.1"/>
    </source>
</evidence>
<keyword evidence="2" id="KW-1185">Reference proteome</keyword>
<evidence type="ECO:0000313" key="2">
    <source>
        <dbReference type="Proteomes" id="UP000199073"/>
    </source>
</evidence>
<dbReference type="OrthoDB" id="5432193at2"/>
<organism evidence="1 2">
    <name type="scientific">Desulforhopalus singaporensis</name>
    <dbReference type="NCBI Taxonomy" id="91360"/>
    <lineage>
        <taxon>Bacteria</taxon>
        <taxon>Pseudomonadati</taxon>
        <taxon>Thermodesulfobacteriota</taxon>
        <taxon>Desulfobulbia</taxon>
        <taxon>Desulfobulbales</taxon>
        <taxon>Desulfocapsaceae</taxon>
        <taxon>Desulforhopalus</taxon>
    </lineage>
</organism>
<dbReference type="AlphaFoldDB" id="A0A1H0MFG9"/>